<reference evidence="3" key="2">
    <citation type="submission" date="2015-07" db="EMBL/GenBank/DDBJ databases">
        <title>The genome sequence of Plasmodium falciparum IGH-CR14.</title>
        <authorList>
            <consortium name="The Broad Institute Genome Sequencing Platform"/>
            <person name="Volkman S.K."/>
            <person name="Neafsey D.E."/>
            <person name="Dash A.P."/>
            <person name="Chitnis C.E."/>
            <person name="Hartl D.L."/>
            <person name="Young S.K."/>
            <person name="Kodira C.D."/>
            <person name="Zeng Q."/>
            <person name="Koehrsen M."/>
            <person name="Godfrey P."/>
            <person name="Alvarado L."/>
            <person name="Berlin A."/>
            <person name="Borenstein D."/>
            <person name="Chen Z."/>
            <person name="Engels R."/>
            <person name="Freedman E."/>
            <person name="Gellesch M."/>
            <person name="Goldberg J."/>
            <person name="Griggs A."/>
            <person name="Gujja S."/>
            <person name="Heiman D."/>
            <person name="Hepburn T."/>
            <person name="Howarth C."/>
            <person name="Jen D."/>
            <person name="Larson L."/>
            <person name="Lewis B."/>
            <person name="Mehta T."/>
            <person name="Park D."/>
            <person name="Pearson M."/>
            <person name="Roberts A."/>
            <person name="Saif S."/>
            <person name="Shea T."/>
            <person name="Shenoy N."/>
            <person name="Sisk P."/>
            <person name="Stolte C."/>
            <person name="Sykes S."/>
            <person name="Walk T."/>
            <person name="White J."/>
            <person name="Yandava C."/>
            <person name="Wirth D.F."/>
            <person name="Nusbaum C."/>
            <person name="Birren B."/>
        </authorList>
    </citation>
    <scope>NUCLEOTIDE SEQUENCE [LARGE SCALE GENOMIC DNA]</scope>
    <source>
        <strain evidence="3">IGH-CR14</strain>
    </source>
</reference>
<organism evidence="2 3">
    <name type="scientific">Plasmodium falciparum IGH-CR14</name>
    <dbReference type="NCBI Taxonomy" id="580059"/>
    <lineage>
        <taxon>Eukaryota</taxon>
        <taxon>Sar</taxon>
        <taxon>Alveolata</taxon>
        <taxon>Apicomplexa</taxon>
        <taxon>Aconoidasida</taxon>
        <taxon>Haemosporida</taxon>
        <taxon>Plasmodiidae</taxon>
        <taxon>Plasmodium</taxon>
        <taxon>Plasmodium (Laverania)</taxon>
    </lineage>
</organism>
<evidence type="ECO:0000313" key="3">
    <source>
        <dbReference type="Proteomes" id="UP000054562"/>
    </source>
</evidence>
<dbReference type="SMART" id="SM00028">
    <property type="entry name" value="TPR"/>
    <property type="match status" value="4"/>
</dbReference>
<dbReference type="InterPro" id="IPR011990">
    <property type="entry name" value="TPR-like_helical_dom_sf"/>
</dbReference>
<dbReference type="Proteomes" id="UP000054562">
    <property type="component" value="Unassembled WGS sequence"/>
</dbReference>
<sequence length="1411" mass="172205">MKIQNYLKQMKNEKNIFYYKEEGNDKIYKYDDIEKNTYRRKENKTDIYLKKDLLFQKCILYKLRCLNNTSSWLLELSKCEKNKEDHINYNKKLIDNIKFRKPFSKYKKIISLFYKKKYKEAYNLLCQISTRNSSQLLKSNLLWKDNFFVKNKYNLNGLIERIDFINKGKEVCEENHKKDEKVKGHKTRINDRANITILDMLQRKGKYKKEDKIKEIKRKYHDDIIINPKYMKYENKINRRCNNFVLYKKCSGFEYDFINIILHNNDYNTFPTQESNKCFVDIHNKILNKNKNNIYDDTSEGDMCYIYKKNEQFINHTKNRCINKKVKIKKRNTDKYHINENMRFYLYIKMLCLYMHSHSYSIYNEKNVRKQYLHINIEHMRRKEILLYIIQYMKNMRKKFIVFDTHLYLLLSVAYYDLGKYHKSVLYIKKSIKKDYFNITAWIFFNNLICIEKFIDNHEIEGKPKEIYRNQHNYDNYSTISINCNDKKKKKKKNIYIYVKKKYFINNHNKLDKLVNHLFENEFFEFSKNEYNKINIMNHHNFYTYINPITNMNEDFFFKNNYFVNQIFEEGMMNKEGNEKIVGHMDRCYKNCKNYIKNVHHVENVKNKKTIFNDVFIKYTKYLREHSFKNNFMTLFGFAHYCSLNNKRYQDSICIYKYLIKILRGKNNLYISGELAKLYYYCGQEKKSLKYFNKLKIINKENAILRKQMMNIYFIYYYSQYGQSKNCKNQIIFLGPNNKFEFYDKDKKHIMCMSMKKYKAFKRLIIPKYFSDEFIYVELLANIYFLNNSTFDLFLLAHSYQKKHKKKNYDEKLFYILGKYYSLNKNYEKSITFFKKGIKKDKYHIYSYISLAQEYFLFKNNVNISIYILLKVLFIYFNNTYVWYSLGQCLEYKKHYIFCIFSYEKALFFKEDISIYYFLSASYLKRGDIYNYIYVLIRGWNFKKNVLFSSMIFSINLNILNNEYYELIRKYDISNLLLSDEKKKECIEHIIVHHYYKKTNNNCLLWCLIYLKGYLKKITKNLHHDNIYISEFLKDNSYEMFVKNNFFFGGEDNNIKKKKFKEYHKTNLFFKNFNLIYYKNTSYLYFIQCLRNSPTVFFNAVTYLANYCFYNKQFKYSFKLLEILWDVKGSISSNYLDSLLYHRYPFKSKFVYDNKNLIPNLFFFKGKYIEGSNILSWNEETYGYYKYNKMNEYGKFIGKDIKNIFMSKNQCLVNHIERREMNTSFLLYNIISQINEIIYLFKYNTIKNIKNIFKIVLVKDFFLMYRENENKNYRGKELKEEKHKSSVIFVEREVNERGKMEHFNIKLKQKEWFRNVRILNEEKCFLNCGKGVCKNAHGYEYCNCPQGFSSNPEKNFECEEHCKVNNGGCDKDAICVPILSEEEEKNNVVKGVGVICKCKNGNTKYNGYYCG</sequence>
<keyword evidence="1" id="KW-0802">TPR repeat</keyword>
<gene>
    <name evidence="2" type="ORF">PFMG_02959</name>
</gene>
<feature type="repeat" description="TPR" evidence="1">
    <location>
        <begin position="811"/>
        <end position="844"/>
    </location>
</feature>
<accession>A0A0L1ICM4</accession>
<dbReference type="SUPFAM" id="SSF48452">
    <property type="entry name" value="TPR-like"/>
    <property type="match status" value="1"/>
</dbReference>
<dbReference type="Gene3D" id="1.25.40.10">
    <property type="entry name" value="Tetratricopeptide repeat domain"/>
    <property type="match status" value="1"/>
</dbReference>
<dbReference type="EMBL" id="GG665224">
    <property type="protein sequence ID" value="KNG76935.1"/>
    <property type="molecule type" value="Genomic_DNA"/>
</dbReference>
<name>A0A0L1ICM4_PLAFA</name>
<evidence type="ECO:0000256" key="1">
    <source>
        <dbReference type="PROSITE-ProRule" id="PRU00339"/>
    </source>
</evidence>
<dbReference type="OrthoDB" id="10262026at2759"/>
<dbReference type="InterPro" id="IPR019734">
    <property type="entry name" value="TPR_rpt"/>
</dbReference>
<evidence type="ECO:0000313" key="2">
    <source>
        <dbReference type="EMBL" id="KNG76935.1"/>
    </source>
</evidence>
<reference evidence="3" key="1">
    <citation type="submission" date="2015-07" db="EMBL/GenBank/DDBJ databases">
        <title>Annotation of Plasmodium falciparum IGH-CR14.</title>
        <authorList>
            <consortium name="The Broad Institute Genome Sequencing Platform"/>
            <person name="Volkman S.K."/>
            <person name="Neafsey D.E."/>
            <person name="Dash A.P."/>
            <person name="Chitnis C.E."/>
            <person name="Hartl D.L."/>
            <person name="Young S.K."/>
            <person name="Zeng Q."/>
            <person name="Koehrsen M."/>
            <person name="Alvarado L."/>
            <person name="Berlin A."/>
            <person name="Borenstein D."/>
            <person name="Chapman S.B."/>
            <person name="Chen Z."/>
            <person name="Engels R."/>
            <person name="Freedman E."/>
            <person name="Gellesch M."/>
            <person name="Goldberg J."/>
            <person name="Griggs A."/>
            <person name="Gujja S."/>
            <person name="Heilman E.R."/>
            <person name="Heiman D.I."/>
            <person name="Howarth C."/>
            <person name="Jen D."/>
            <person name="Larson L."/>
            <person name="Mehta T."/>
            <person name="Neiman D."/>
            <person name="Park D."/>
            <person name="Pearson M."/>
            <person name="Roberts A."/>
            <person name="Saif S."/>
            <person name="Shea T."/>
            <person name="Shenoy N."/>
            <person name="Sisk P."/>
            <person name="Stolte C."/>
            <person name="Sykes S."/>
            <person name="Walk T."/>
            <person name="White J."/>
            <person name="Yandava C."/>
            <person name="Haas B."/>
            <person name="Henn M.R."/>
            <person name="Nusbaum C."/>
            <person name="Birren B."/>
        </authorList>
    </citation>
    <scope>NUCLEOTIDE SEQUENCE [LARGE SCALE GENOMIC DNA]</scope>
    <source>
        <strain evidence="3">IGH-CR14</strain>
    </source>
</reference>
<dbReference type="PROSITE" id="PS50005">
    <property type="entry name" value="TPR"/>
    <property type="match status" value="1"/>
</dbReference>
<proteinExistence type="predicted"/>
<protein>
    <submittedName>
        <fullName evidence="2">Uncharacterized protein</fullName>
    </submittedName>
</protein>
<dbReference type="Gene3D" id="2.10.25.10">
    <property type="entry name" value="Laminin"/>
    <property type="match status" value="1"/>
</dbReference>